<dbReference type="GO" id="GO:0032299">
    <property type="term" value="C:ribonuclease H2 complex"/>
    <property type="evidence" value="ECO:0007669"/>
    <property type="project" value="TreeGrafter"/>
</dbReference>
<feature type="binding site" evidence="14 15">
    <location>
        <position position="115"/>
    </location>
    <ligand>
        <name>a divalent metal cation</name>
        <dbReference type="ChEBI" id="CHEBI:60240"/>
    </ligand>
</feature>
<evidence type="ECO:0000256" key="11">
    <source>
        <dbReference type="ARBA" id="ARBA00022759"/>
    </source>
</evidence>
<evidence type="ECO:0000256" key="15">
    <source>
        <dbReference type="PROSITE-ProRule" id="PRU01319"/>
    </source>
</evidence>
<sequence length="214" mass="24597">MDRYRFEKQLWSEGFRRIMGLDEVGRGCLCGPVVAAGVIIRPDYSLNRDVADSKTLTEKEREELALEIKEESEFWTVQESSAAEIDRINILRASLQAMVKCTKETGANPDYLLVDGNRFVPSLIRYKCVVKGDDKSASIAAASILAKVYRDRLMRNLHQDYPVYGWDTNVGYPTQQHFDGLQKHGYTKHHRKSFKLRTERQFMQTASNENEPQS</sequence>
<dbReference type="GO" id="GO:0043137">
    <property type="term" value="P:DNA replication, removal of RNA primer"/>
    <property type="evidence" value="ECO:0007669"/>
    <property type="project" value="TreeGrafter"/>
</dbReference>
<name>A0A316TKT6_9BACT</name>
<evidence type="ECO:0000256" key="9">
    <source>
        <dbReference type="ARBA" id="ARBA00022722"/>
    </source>
</evidence>
<gene>
    <name evidence="14" type="primary">rnhB</name>
    <name evidence="18" type="ORF">DDZ15_15645</name>
</gene>
<evidence type="ECO:0000256" key="5">
    <source>
        <dbReference type="ARBA" id="ARBA00007383"/>
    </source>
</evidence>
<comment type="similarity">
    <text evidence="5 14 16">Belongs to the RNase HII family.</text>
</comment>
<keyword evidence="10 14" id="KW-0479">Metal-binding</keyword>
<evidence type="ECO:0000256" key="14">
    <source>
        <dbReference type="HAMAP-Rule" id="MF_00052"/>
    </source>
</evidence>
<dbReference type="Pfam" id="PF01351">
    <property type="entry name" value="RNase_HII"/>
    <property type="match status" value="1"/>
</dbReference>
<comment type="subcellular location">
    <subcellularLocation>
        <location evidence="4 14">Cytoplasm</location>
    </subcellularLocation>
</comment>
<dbReference type="CDD" id="cd07182">
    <property type="entry name" value="RNase_HII_bacteria_HII_like"/>
    <property type="match status" value="1"/>
</dbReference>
<feature type="domain" description="RNase H type-2" evidence="17">
    <location>
        <begin position="16"/>
        <end position="206"/>
    </location>
</feature>
<dbReference type="PANTHER" id="PTHR10954">
    <property type="entry name" value="RIBONUCLEASE H2 SUBUNIT A"/>
    <property type="match status" value="1"/>
</dbReference>
<dbReference type="GO" id="GO:0005737">
    <property type="term" value="C:cytoplasm"/>
    <property type="evidence" value="ECO:0007669"/>
    <property type="project" value="UniProtKB-SubCell"/>
</dbReference>
<dbReference type="GO" id="GO:0006298">
    <property type="term" value="P:mismatch repair"/>
    <property type="evidence" value="ECO:0007669"/>
    <property type="project" value="TreeGrafter"/>
</dbReference>
<keyword evidence="11 14" id="KW-0255">Endonuclease</keyword>
<evidence type="ECO:0000256" key="4">
    <source>
        <dbReference type="ARBA" id="ARBA00004496"/>
    </source>
</evidence>
<evidence type="ECO:0000256" key="2">
    <source>
        <dbReference type="ARBA" id="ARBA00001946"/>
    </source>
</evidence>
<keyword evidence="9 14" id="KW-0540">Nuclease</keyword>
<dbReference type="SUPFAM" id="SSF53098">
    <property type="entry name" value="Ribonuclease H-like"/>
    <property type="match status" value="1"/>
</dbReference>
<evidence type="ECO:0000313" key="18">
    <source>
        <dbReference type="EMBL" id="PWN05157.1"/>
    </source>
</evidence>
<dbReference type="GO" id="GO:0003723">
    <property type="term" value="F:RNA binding"/>
    <property type="evidence" value="ECO:0007669"/>
    <property type="project" value="UniProtKB-UniRule"/>
</dbReference>
<evidence type="ECO:0000256" key="12">
    <source>
        <dbReference type="ARBA" id="ARBA00022801"/>
    </source>
</evidence>
<dbReference type="PROSITE" id="PS51975">
    <property type="entry name" value="RNASE_H_2"/>
    <property type="match status" value="1"/>
</dbReference>
<dbReference type="InterPro" id="IPR001352">
    <property type="entry name" value="RNase_HII/HIII"/>
</dbReference>
<evidence type="ECO:0000256" key="8">
    <source>
        <dbReference type="ARBA" id="ARBA00022490"/>
    </source>
</evidence>
<dbReference type="InterPro" id="IPR024567">
    <property type="entry name" value="RNase_HII/HIII_dom"/>
</dbReference>
<comment type="cofactor">
    <cofactor evidence="14 15">
        <name>Mn(2+)</name>
        <dbReference type="ChEBI" id="CHEBI:29035"/>
    </cofactor>
    <cofactor evidence="14 15">
        <name>Mg(2+)</name>
        <dbReference type="ChEBI" id="CHEBI:18420"/>
    </cofactor>
    <text evidence="14 15">Manganese or magnesium. Binds 1 divalent metal ion per monomer in the absence of substrate. May bind a second metal ion after substrate binding.</text>
</comment>
<keyword evidence="8 14" id="KW-0963">Cytoplasm</keyword>
<evidence type="ECO:0000256" key="7">
    <source>
        <dbReference type="ARBA" id="ARBA00019179"/>
    </source>
</evidence>
<dbReference type="InterPro" id="IPR036397">
    <property type="entry name" value="RNaseH_sf"/>
</dbReference>
<dbReference type="GO" id="GO:0004523">
    <property type="term" value="F:RNA-DNA hybrid ribonuclease activity"/>
    <property type="evidence" value="ECO:0007669"/>
    <property type="project" value="UniProtKB-UniRule"/>
</dbReference>
<reference evidence="18 19" key="1">
    <citation type="submission" date="2018-05" db="EMBL/GenBank/DDBJ databases">
        <title>Rhodohalobacter halophilus gen. nov., sp. nov., a moderately halophilic member of the family Balneolaceae.</title>
        <authorList>
            <person name="Liu Z.-W."/>
        </authorList>
    </citation>
    <scope>NUCLEOTIDE SEQUENCE [LARGE SCALE GENOMIC DNA]</scope>
    <source>
        <strain evidence="18 19">8A47</strain>
    </source>
</reference>
<dbReference type="EC" id="3.1.26.4" evidence="6 14"/>
<accession>A0A316TKT6</accession>
<dbReference type="OrthoDB" id="9803420at2"/>
<dbReference type="AlphaFoldDB" id="A0A316TKT6"/>
<dbReference type="GO" id="GO:0030145">
    <property type="term" value="F:manganese ion binding"/>
    <property type="evidence" value="ECO:0007669"/>
    <property type="project" value="UniProtKB-UniRule"/>
</dbReference>
<comment type="catalytic activity">
    <reaction evidence="1 14 15 16">
        <text>Endonucleolytic cleavage to 5'-phosphomonoester.</text>
        <dbReference type="EC" id="3.1.26.4"/>
    </reaction>
</comment>
<dbReference type="Proteomes" id="UP000245533">
    <property type="component" value="Unassembled WGS sequence"/>
</dbReference>
<keyword evidence="12 14" id="KW-0378">Hydrolase</keyword>
<evidence type="ECO:0000313" key="19">
    <source>
        <dbReference type="Proteomes" id="UP000245533"/>
    </source>
</evidence>
<feature type="binding site" evidence="14 15">
    <location>
        <position position="23"/>
    </location>
    <ligand>
        <name>a divalent metal cation</name>
        <dbReference type="ChEBI" id="CHEBI:60240"/>
    </ligand>
</feature>
<evidence type="ECO:0000256" key="3">
    <source>
        <dbReference type="ARBA" id="ARBA00004065"/>
    </source>
</evidence>
<organism evidence="18 19">
    <name type="scientific">Rhodohalobacter mucosus</name>
    <dbReference type="NCBI Taxonomy" id="2079485"/>
    <lineage>
        <taxon>Bacteria</taxon>
        <taxon>Pseudomonadati</taxon>
        <taxon>Balneolota</taxon>
        <taxon>Balneolia</taxon>
        <taxon>Balneolales</taxon>
        <taxon>Balneolaceae</taxon>
        <taxon>Rhodohalobacter</taxon>
    </lineage>
</organism>
<dbReference type="EMBL" id="QGGB01000011">
    <property type="protein sequence ID" value="PWN05157.1"/>
    <property type="molecule type" value="Genomic_DNA"/>
</dbReference>
<evidence type="ECO:0000256" key="10">
    <source>
        <dbReference type="ARBA" id="ARBA00022723"/>
    </source>
</evidence>
<evidence type="ECO:0000256" key="16">
    <source>
        <dbReference type="RuleBase" id="RU003515"/>
    </source>
</evidence>
<dbReference type="PANTHER" id="PTHR10954:SF18">
    <property type="entry name" value="RIBONUCLEASE HII"/>
    <property type="match status" value="1"/>
</dbReference>
<evidence type="ECO:0000259" key="17">
    <source>
        <dbReference type="PROSITE" id="PS51975"/>
    </source>
</evidence>
<dbReference type="RefSeq" id="WP_109648065.1">
    <property type="nucleotide sequence ID" value="NZ_QGGB01000011.1"/>
</dbReference>
<dbReference type="InterPro" id="IPR022898">
    <property type="entry name" value="RNase_HII"/>
</dbReference>
<feature type="binding site" evidence="14 15">
    <location>
        <position position="22"/>
    </location>
    <ligand>
        <name>a divalent metal cation</name>
        <dbReference type="ChEBI" id="CHEBI:60240"/>
    </ligand>
</feature>
<evidence type="ECO:0000256" key="1">
    <source>
        <dbReference type="ARBA" id="ARBA00000077"/>
    </source>
</evidence>
<dbReference type="InterPro" id="IPR012337">
    <property type="entry name" value="RNaseH-like_sf"/>
</dbReference>
<comment type="function">
    <text evidence="3 14 16">Endonuclease that specifically degrades the RNA of RNA-DNA hybrids.</text>
</comment>
<comment type="caution">
    <text evidence="18">The sequence shown here is derived from an EMBL/GenBank/DDBJ whole genome shotgun (WGS) entry which is preliminary data.</text>
</comment>
<proteinExistence type="inferred from homology"/>
<protein>
    <recommendedName>
        <fullName evidence="7 14">Ribonuclease HII</fullName>
        <shortName evidence="14">RNase HII</shortName>
        <ecNumber evidence="6 14">3.1.26.4</ecNumber>
    </recommendedName>
</protein>
<keyword evidence="13 14" id="KW-0464">Manganese</keyword>
<dbReference type="NCBIfam" id="NF000595">
    <property type="entry name" value="PRK00015.1-3"/>
    <property type="match status" value="1"/>
</dbReference>
<dbReference type="HAMAP" id="MF_00052_B">
    <property type="entry name" value="RNase_HII_B"/>
    <property type="match status" value="1"/>
</dbReference>
<evidence type="ECO:0000256" key="13">
    <source>
        <dbReference type="ARBA" id="ARBA00023211"/>
    </source>
</evidence>
<keyword evidence="19" id="KW-1185">Reference proteome</keyword>
<dbReference type="Gene3D" id="3.30.420.10">
    <property type="entry name" value="Ribonuclease H-like superfamily/Ribonuclease H"/>
    <property type="match status" value="1"/>
</dbReference>
<evidence type="ECO:0000256" key="6">
    <source>
        <dbReference type="ARBA" id="ARBA00012180"/>
    </source>
</evidence>
<comment type="cofactor">
    <cofactor evidence="2">
        <name>Mg(2+)</name>
        <dbReference type="ChEBI" id="CHEBI:18420"/>
    </cofactor>
</comment>